<organism evidence="1 2">
    <name type="scientific">Microbacterium memoriense</name>
    <dbReference type="NCBI Taxonomy" id="2978350"/>
    <lineage>
        <taxon>Bacteria</taxon>
        <taxon>Bacillati</taxon>
        <taxon>Actinomycetota</taxon>
        <taxon>Actinomycetes</taxon>
        <taxon>Micrococcales</taxon>
        <taxon>Microbacteriaceae</taxon>
        <taxon>Microbacterium</taxon>
    </lineage>
</organism>
<dbReference type="EMBL" id="JAODOR010000010">
    <property type="protein sequence ID" value="MCT9002518.1"/>
    <property type="molecule type" value="Genomic_DNA"/>
</dbReference>
<reference evidence="1 2" key="1">
    <citation type="journal article" date="2024" name="Int. J. Syst. Evol. Microbiol.">
        <title>Microbacterium memoriense sp. nov., a member of the Actinomycetota from marine beach sediment of the north coast of Portugal.</title>
        <authorList>
            <person name="Santos J.D.N.D."/>
            <person name="Klimek D."/>
            <person name="Calusinska M."/>
            <person name="Lobo-da-Cunha A."/>
            <person name="Catita J."/>
            <person name="Goncalves H."/>
            <person name="Gonzalez I."/>
            <person name="Lage O.M."/>
        </authorList>
    </citation>
    <scope>NUCLEOTIDE SEQUENCE [LARGE SCALE GENOMIC DNA]</scope>
    <source>
        <strain evidence="1 2">PMIC_1C1B</strain>
    </source>
</reference>
<evidence type="ECO:0000313" key="2">
    <source>
        <dbReference type="Proteomes" id="UP001300496"/>
    </source>
</evidence>
<comment type="caution">
    <text evidence="1">The sequence shown here is derived from an EMBL/GenBank/DDBJ whole genome shotgun (WGS) entry which is preliminary data.</text>
</comment>
<keyword evidence="2" id="KW-1185">Reference proteome</keyword>
<sequence>MVTLLLDSTQLDIVLSSAERALSRRKSDLRIDRSHIQKVQLVDDAWTWLRGVPSPGTFVRGVLAMGTWKSAGGSDFVVVRRRHPAVVIDLEADPEFERIVLTTRNGLALVQALRLETDDHPQEVTEIVTSSLPVIGGTHAPAPRPRPALA</sequence>
<dbReference type="Proteomes" id="UP001300496">
    <property type="component" value="Unassembled WGS sequence"/>
</dbReference>
<accession>A0ABT2PF73</accession>
<dbReference type="RefSeq" id="WP_261607047.1">
    <property type="nucleotide sequence ID" value="NZ_JAODOR010000010.1"/>
</dbReference>
<evidence type="ECO:0000313" key="1">
    <source>
        <dbReference type="EMBL" id="MCT9002518.1"/>
    </source>
</evidence>
<proteinExistence type="predicted"/>
<gene>
    <name evidence="1" type="ORF">N4R40_09100</name>
</gene>
<protein>
    <submittedName>
        <fullName evidence="1">Uncharacterized protein</fullName>
    </submittedName>
</protein>
<name>A0ABT2PF73_9MICO</name>